<dbReference type="Gene3D" id="2.40.30.170">
    <property type="match status" value="1"/>
</dbReference>
<comment type="similarity">
    <text evidence="1">Belongs to the membrane fusion protein (MFP) (TC 8.A.1) family.</text>
</comment>
<evidence type="ECO:0000313" key="5">
    <source>
        <dbReference type="Proteomes" id="UP000030341"/>
    </source>
</evidence>
<name>A0A0A7EL45_9GAMM</name>
<keyword evidence="5" id="KW-1185">Reference proteome</keyword>
<dbReference type="GO" id="GO:1990281">
    <property type="term" value="C:efflux pump complex"/>
    <property type="evidence" value="ECO:0007669"/>
    <property type="project" value="TreeGrafter"/>
</dbReference>
<evidence type="ECO:0000313" key="4">
    <source>
        <dbReference type="EMBL" id="AIY67410.1"/>
    </source>
</evidence>
<dbReference type="KEGG" id="pseo:OM33_20480"/>
<gene>
    <name evidence="4" type="ORF">OM33_20480</name>
</gene>
<sequence>MASKLKLTGITLAVLLGSVGIAAGLGAMKKPPEKKEEKESIPVVVVEDNSVETITLNVNSYGLVNPKYHTSLTAQVTGQVTEISEAFVKGGFVKEGDVLARIDPNDYEAALTEAEASLAQARAALELERAQKRVAESEWERIKESAKNEFVPTELYLRKPQLAEKVARFRAAEAGVKRAKRNLERTYIKAPYDAIITARTVALGSVVNFGSPIGELSNTDYAEVRLPVADKELQFLMQGGIDADVDLVTNFQGKLHHWQAKVVRSEGQVDNKSRMSYLVAEIKDPYGLVSNNTPLRYGSYVNAAISGLSVEGVSRVKSHLVKDGKIAVLEDGVLAYRAVEVLREEGRDFIVKGDLANNEQIIASNIKRPKAGMKLSNAALSEAAKPAQPVAELAMKKED</sequence>
<dbReference type="InterPro" id="IPR006143">
    <property type="entry name" value="RND_pump_MFP"/>
</dbReference>
<dbReference type="SUPFAM" id="SSF111369">
    <property type="entry name" value="HlyD-like secretion proteins"/>
    <property type="match status" value="1"/>
</dbReference>
<evidence type="ECO:0000256" key="1">
    <source>
        <dbReference type="ARBA" id="ARBA00009477"/>
    </source>
</evidence>
<feature type="domain" description="Multidrug resistance protein MdtA-like barrel-sandwich hybrid" evidence="3">
    <location>
        <begin position="71"/>
        <end position="211"/>
    </location>
</feature>
<dbReference type="AlphaFoldDB" id="A0A0A7EL45"/>
<dbReference type="eggNOG" id="COG0845">
    <property type="taxonomic scope" value="Bacteria"/>
</dbReference>
<feature type="coiled-coil region" evidence="2">
    <location>
        <begin position="111"/>
        <end position="140"/>
    </location>
</feature>
<protein>
    <submittedName>
        <fullName evidence="4">RND transporter</fullName>
    </submittedName>
</protein>
<organism evidence="4 5">
    <name type="scientific">Pseudoalteromonas piratica</name>
    <dbReference type="NCBI Taxonomy" id="1348114"/>
    <lineage>
        <taxon>Bacteria</taxon>
        <taxon>Pseudomonadati</taxon>
        <taxon>Pseudomonadota</taxon>
        <taxon>Gammaproteobacteria</taxon>
        <taxon>Alteromonadales</taxon>
        <taxon>Pseudoalteromonadaceae</taxon>
        <taxon>Pseudoalteromonas</taxon>
    </lineage>
</organism>
<dbReference type="InterPro" id="IPR058625">
    <property type="entry name" value="MdtA-like_BSH"/>
</dbReference>
<proteinExistence type="inferred from homology"/>
<dbReference type="EMBL" id="CP009889">
    <property type="protein sequence ID" value="AIY67410.1"/>
    <property type="molecule type" value="Genomic_DNA"/>
</dbReference>
<dbReference type="Gene3D" id="2.40.50.100">
    <property type="match status" value="1"/>
</dbReference>
<dbReference type="Gene3D" id="1.10.287.470">
    <property type="entry name" value="Helix hairpin bin"/>
    <property type="match status" value="1"/>
</dbReference>
<dbReference type="OrthoDB" id="5730196at2"/>
<accession>A0A0A7EL45</accession>
<dbReference type="GO" id="GO:0015562">
    <property type="term" value="F:efflux transmembrane transporter activity"/>
    <property type="evidence" value="ECO:0007669"/>
    <property type="project" value="TreeGrafter"/>
</dbReference>
<dbReference type="Proteomes" id="UP000030341">
    <property type="component" value="Chromosome 2"/>
</dbReference>
<reference evidence="4 5" key="1">
    <citation type="submission" date="2014-11" db="EMBL/GenBank/DDBJ databases">
        <title>Complete Genome Sequence of Pseudoalteromonas sp. Strain OCN003 Isolated from Kaneohe Bay, Oahu, Hawaii.</title>
        <authorList>
            <person name="Beurmann S."/>
            <person name="Videau P."/>
            <person name="Ushijima B."/>
            <person name="Smith A.M."/>
            <person name="Aeby G.S."/>
            <person name="Callahan S.M."/>
            <person name="Belcaid M."/>
        </authorList>
    </citation>
    <scope>NUCLEOTIDE SEQUENCE [LARGE SCALE GENOMIC DNA]</scope>
    <source>
        <strain evidence="4 5">OCN003</strain>
    </source>
</reference>
<evidence type="ECO:0000259" key="3">
    <source>
        <dbReference type="Pfam" id="PF25917"/>
    </source>
</evidence>
<evidence type="ECO:0000256" key="2">
    <source>
        <dbReference type="SAM" id="Coils"/>
    </source>
</evidence>
<dbReference type="STRING" id="1348114.OM33_20480"/>
<dbReference type="RefSeq" id="WP_040136374.1">
    <property type="nucleotide sequence ID" value="NZ_CP009889.1"/>
</dbReference>
<dbReference type="PANTHER" id="PTHR30469:SF12">
    <property type="entry name" value="MULTIDRUG RESISTANCE PROTEIN MDTA"/>
    <property type="match status" value="1"/>
</dbReference>
<dbReference type="Pfam" id="PF25917">
    <property type="entry name" value="BSH_RND"/>
    <property type="match status" value="1"/>
</dbReference>
<dbReference type="NCBIfam" id="TIGR01730">
    <property type="entry name" value="RND_mfp"/>
    <property type="match status" value="1"/>
</dbReference>
<dbReference type="PANTHER" id="PTHR30469">
    <property type="entry name" value="MULTIDRUG RESISTANCE PROTEIN MDTA"/>
    <property type="match status" value="1"/>
</dbReference>
<dbReference type="HOGENOM" id="CLU_018816_18_2_6"/>
<keyword evidence="2" id="KW-0175">Coiled coil</keyword>